<sequence>MKDERRLYRLNGVAHVVGTINEESLVSTFIERWRPETHTFHMPFGECTITLQDEAYQQGLPVNSQAVSGCMIDFHLHIKGPDRRGSGSMSYLVSFRHRIRESYTRSTSHGSMRGSGCYRLMFPRRPCVYYDASVDTAAHGQEWVANRNVTNLAGPLQLLQSWIFWRFFTLRPQGFAAFSFPLASRWTTYLPTSNRKEQRIIQYRLALDRLGDRDIVWEPYGLLDIHAVIHPEILTEEHSRLWRTVTSLIYFAVIEWHHVDRVFSQLGDVQHLPEAALNIEYLHSKDDRGGDRWFLTYYRTWHEHWDERVRFVLSIQRVADPGPSAEFLDWWYRVAHKILSPENAFADPRPAEVPEDAVLKGSLQAPVRVPASDMLDNRRMRRRRRIGTRATD</sequence>
<dbReference type="Pfam" id="PF10536">
    <property type="entry name" value="PMD"/>
    <property type="match status" value="2"/>
</dbReference>
<dbReference type="EMBL" id="CP031001">
    <property type="protein sequence ID" value="QHN80020.1"/>
    <property type="molecule type" value="Genomic_DNA"/>
</dbReference>
<organism evidence="2 3">
    <name type="scientific">Arachis hypogaea</name>
    <name type="common">Peanut</name>
    <dbReference type="NCBI Taxonomy" id="3818"/>
    <lineage>
        <taxon>Eukaryota</taxon>
        <taxon>Viridiplantae</taxon>
        <taxon>Streptophyta</taxon>
        <taxon>Embryophyta</taxon>
        <taxon>Tracheophyta</taxon>
        <taxon>Spermatophyta</taxon>
        <taxon>Magnoliopsida</taxon>
        <taxon>eudicotyledons</taxon>
        <taxon>Gunneridae</taxon>
        <taxon>Pentapetalae</taxon>
        <taxon>rosids</taxon>
        <taxon>fabids</taxon>
        <taxon>Fabales</taxon>
        <taxon>Fabaceae</taxon>
        <taxon>Papilionoideae</taxon>
        <taxon>50 kb inversion clade</taxon>
        <taxon>dalbergioids sensu lato</taxon>
        <taxon>Dalbergieae</taxon>
        <taxon>Pterocarpus clade</taxon>
        <taxon>Arachis</taxon>
    </lineage>
</organism>
<dbReference type="PANTHER" id="PTHR46033">
    <property type="entry name" value="PROTEIN MAIN-LIKE 2"/>
    <property type="match status" value="1"/>
</dbReference>
<feature type="domain" description="Aminotransferase-like plant mobile" evidence="1">
    <location>
        <begin position="146"/>
        <end position="331"/>
    </location>
</feature>
<evidence type="ECO:0000259" key="1">
    <source>
        <dbReference type="Pfam" id="PF10536"/>
    </source>
</evidence>
<reference evidence="2 3" key="1">
    <citation type="submission" date="2020-01" db="EMBL/GenBank/DDBJ databases">
        <title>Genome sequence of Arachis hypogaea, cultivar Shitouqi.</title>
        <authorList>
            <person name="Zhuang W."/>
            <person name="Chen H."/>
            <person name="Varshney R."/>
            <person name="Wang D."/>
            <person name="Ming R."/>
        </authorList>
    </citation>
    <scope>NUCLEOTIDE SEQUENCE [LARGE SCALE GENOMIC DNA]</scope>
    <source>
        <tissue evidence="2">Young leaf</tissue>
    </source>
</reference>
<dbReference type="InterPro" id="IPR044824">
    <property type="entry name" value="MAIN-like"/>
</dbReference>
<name>A0A6B9VEB3_ARAHY</name>
<protein>
    <recommendedName>
        <fullName evidence="1">Aminotransferase-like plant mobile domain-containing protein</fullName>
    </recommendedName>
</protein>
<dbReference type="AlphaFoldDB" id="A0A6B9VEB3"/>
<dbReference type="Proteomes" id="UP000464620">
    <property type="component" value="Chromosome B09"/>
</dbReference>
<dbReference type="GO" id="GO:0010073">
    <property type="term" value="P:meristem maintenance"/>
    <property type="evidence" value="ECO:0007669"/>
    <property type="project" value="InterPro"/>
</dbReference>
<dbReference type="InterPro" id="IPR019557">
    <property type="entry name" value="AminoTfrase-like_pln_mobile"/>
</dbReference>
<accession>A0A6B9VEB3</accession>
<evidence type="ECO:0000313" key="3">
    <source>
        <dbReference type="Proteomes" id="UP000464620"/>
    </source>
</evidence>
<feature type="domain" description="Aminotransferase-like plant mobile" evidence="1">
    <location>
        <begin position="20"/>
        <end position="68"/>
    </location>
</feature>
<proteinExistence type="predicted"/>
<dbReference type="PANTHER" id="PTHR46033:SF8">
    <property type="entry name" value="PROTEIN MAINTENANCE OF MERISTEMS-LIKE"/>
    <property type="match status" value="1"/>
</dbReference>
<gene>
    <name evidence="2" type="ORF">DS421_19g674870</name>
</gene>
<evidence type="ECO:0000313" key="2">
    <source>
        <dbReference type="EMBL" id="QHN80020.1"/>
    </source>
</evidence>